<protein>
    <submittedName>
        <fullName evidence="2">Divergent polysaccharide deacetylase family protein</fullName>
    </submittedName>
</protein>
<dbReference type="Pfam" id="PF04748">
    <property type="entry name" value="Polysacc_deac_2"/>
    <property type="match status" value="1"/>
</dbReference>
<dbReference type="GO" id="GO:0005975">
    <property type="term" value="P:carbohydrate metabolic process"/>
    <property type="evidence" value="ECO:0007669"/>
    <property type="project" value="InterPro"/>
</dbReference>
<evidence type="ECO:0000313" key="3">
    <source>
        <dbReference type="Proteomes" id="UP001221217"/>
    </source>
</evidence>
<dbReference type="Gene3D" id="3.20.20.370">
    <property type="entry name" value="Glycoside hydrolase/deacetylase"/>
    <property type="match status" value="1"/>
</dbReference>
<dbReference type="EMBL" id="JAQQAL010000019">
    <property type="protein sequence ID" value="MDC7226908.1"/>
    <property type="molecule type" value="Genomic_DNA"/>
</dbReference>
<dbReference type="InterPro" id="IPR006837">
    <property type="entry name" value="Divergent_DAC"/>
</dbReference>
<feature type="transmembrane region" description="Helical" evidence="1">
    <location>
        <begin position="20"/>
        <end position="37"/>
    </location>
</feature>
<gene>
    <name evidence="2" type="ORF">PQJ61_09110</name>
</gene>
<evidence type="ECO:0000256" key="1">
    <source>
        <dbReference type="SAM" id="Phobius"/>
    </source>
</evidence>
<keyword evidence="1" id="KW-0472">Membrane</keyword>
<dbReference type="InterPro" id="IPR011330">
    <property type="entry name" value="Glyco_hydro/deAcase_b/a-brl"/>
</dbReference>
<keyword evidence="1" id="KW-0812">Transmembrane</keyword>
<reference evidence="2 3" key="1">
    <citation type="submission" date="2022-12" db="EMBL/GenBank/DDBJ databases">
        <title>Metagenome assembled genome from gulf of manar.</title>
        <authorList>
            <person name="Kohli P."/>
            <person name="Pk S."/>
            <person name="Venkata Ramana C."/>
            <person name="Sasikala C."/>
        </authorList>
    </citation>
    <scope>NUCLEOTIDE SEQUENCE [LARGE SCALE GENOMIC DNA]</scope>
    <source>
        <strain evidence="2">JB008</strain>
    </source>
</reference>
<organism evidence="2 3">
    <name type="scientific">Candidatus Thalassospirochaeta sargassi</name>
    <dbReference type="NCBI Taxonomy" id="3119039"/>
    <lineage>
        <taxon>Bacteria</taxon>
        <taxon>Pseudomonadati</taxon>
        <taxon>Spirochaetota</taxon>
        <taxon>Spirochaetia</taxon>
        <taxon>Spirochaetales</taxon>
        <taxon>Spirochaetaceae</taxon>
        <taxon>Candidatus Thalassospirochaeta</taxon>
    </lineage>
</organism>
<evidence type="ECO:0000313" key="2">
    <source>
        <dbReference type="EMBL" id="MDC7226908.1"/>
    </source>
</evidence>
<proteinExistence type="predicted"/>
<sequence>MSDKKKTKRGLSLKGLKPYYIIIGIIIVLLIIILSMIKNVRPEPAEEVYETYIDLGPAETAVPEHETSTIEETVPVESVPSIERNPASIPEIPEVEDGYTMAFIIDDVGNSIEQLKPFLEIPYPVTFAIMPDRKYTRECATMIKAAGKEIILHQPMESVGGADPGKSAIYTDMSEAEIRKTLEHNFKQLPQASGMNNHMGSAATSDERVMNIVMDYLSENDLFFLDSFTISTSLGKEAAKKSEVDFIKRNSMFLDNENDHASIQNAINEGKKAAKKNGHAVMIGHVMTGELAEIMLDLYPNFIEDGCSLKEISELFIEMNSLAGVEEE</sequence>
<comment type="caution">
    <text evidence="2">The sequence shown here is derived from an EMBL/GenBank/DDBJ whole genome shotgun (WGS) entry which is preliminary data.</text>
</comment>
<dbReference type="Proteomes" id="UP001221217">
    <property type="component" value="Unassembled WGS sequence"/>
</dbReference>
<dbReference type="CDD" id="cd10936">
    <property type="entry name" value="CE4_DAC2"/>
    <property type="match status" value="1"/>
</dbReference>
<name>A0AAJ1MJ18_9SPIO</name>
<dbReference type="PANTHER" id="PTHR30105:SF2">
    <property type="entry name" value="DIVERGENT POLYSACCHARIDE DEACETYLASE SUPERFAMILY"/>
    <property type="match status" value="1"/>
</dbReference>
<keyword evidence="1" id="KW-1133">Transmembrane helix</keyword>
<dbReference type="SUPFAM" id="SSF88713">
    <property type="entry name" value="Glycoside hydrolase/deacetylase"/>
    <property type="match status" value="1"/>
</dbReference>
<dbReference type="AlphaFoldDB" id="A0AAJ1MJ18"/>
<accession>A0AAJ1MJ18</accession>
<dbReference type="PANTHER" id="PTHR30105">
    <property type="entry name" value="UNCHARACTERIZED YIBQ-RELATED"/>
    <property type="match status" value="1"/>
</dbReference>